<evidence type="ECO:0000256" key="2">
    <source>
        <dbReference type="ARBA" id="ARBA00022448"/>
    </source>
</evidence>
<keyword evidence="5 7" id="KW-0472">Membrane</keyword>
<evidence type="ECO:0000313" key="12">
    <source>
        <dbReference type="Proteomes" id="UP001168877"/>
    </source>
</evidence>
<feature type="compositionally biased region" description="Polar residues" evidence="6">
    <location>
        <begin position="277"/>
        <end position="296"/>
    </location>
</feature>
<feature type="transmembrane region" description="Helical" evidence="7">
    <location>
        <begin position="498"/>
        <end position="518"/>
    </location>
</feature>
<name>A0AA39SXE5_ACESA</name>
<dbReference type="GO" id="GO:0005886">
    <property type="term" value="C:plasma membrane"/>
    <property type="evidence" value="ECO:0007669"/>
    <property type="project" value="UniProtKB-ARBA"/>
</dbReference>
<reference evidence="11" key="2">
    <citation type="submission" date="2023-06" db="EMBL/GenBank/DDBJ databases">
        <authorList>
            <person name="Swenson N.G."/>
            <person name="Wegrzyn J.L."/>
            <person name="Mcevoy S.L."/>
        </authorList>
    </citation>
    <scope>NUCLEOTIDE SEQUENCE</scope>
    <source>
        <strain evidence="11">NS2018</strain>
        <tissue evidence="11">Leaf</tissue>
    </source>
</reference>
<dbReference type="GO" id="GO:0140359">
    <property type="term" value="F:ABC-type transporter activity"/>
    <property type="evidence" value="ECO:0007669"/>
    <property type="project" value="InterPro"/>
</dbReference>
<dbReference type="Pfam" id="PF19055">
    <property type="entry name" value="ABC2_membrane_7"/>
    <property type="match status" value="2"/>
</dbReference>
<feature type="transmembrane region" description="Helical" evidence="7">
    <location>
        <begin position="441"/>
        <end position="461"/>
    </location>
</feature>
<dbReference type="Pfam" id="PF08370">
    <property type="entry name" value="PDR_assoc"/>
    <property type="match status" value="1"/>
</dbReference>
<feature type="transmembrane region" description="Helical" evidence="7">
    <location>
        <begin position="385"/>
        <end position="403"/>
    </location>
</feature>
<keyword evidence="12" id="KW-1185">Reference proteome</keyword>
<dbReference type="InterPro" id="IPR043926">
    <property type="entry name" value="ABCG_dom"/>
</dbReference>
<dbReference type="InterPro" id="IPR027417">
    <property type="entry name" value="P-loop_NTPase"/>
</dbReference>
<evidence type="ECO:0000256" key="5">
    <source>
        <dbReference type="ARBA" id="ARBA00023136"/>
    </source>
</evidence>
<evidence type="ECO:0000259" key="9">
    <source>
        <dbReference type="Pfam" id="PF08370"/>
    </source>
</evidence>
<evidence type="ECO:0000259" key="10">
    <source>
        <dbReference type="Pfam" id="PF19055"/>
    </source>
</evidence>
<accession>A0AA39SXE5</accession>
<evidence type="ECO:0000259" key="8">
    <source>
        <dbReference type="Pfam" id="PF01061"/>
    </source>
</evidence>
<organism evidence="11 12">
    <name type="scientific">Acer saccharum</name>
    <name type="common">Sugar maple</name>
    <dbReference type="NCBI Taxonomy" id="4024"/>
    <lineage>
        <taxon>Eukaryota</taxon>
        <taxon>Viridiplantae</taxon>
        <taxon>Streptophyta</taxon>
        <taxon>Embryophyta</taxon>
        <taxon>Tracheophyta</taxon>
        <taxon>Spermatophyta</taxon>
        <taxon>Magnoliopsida</taxon>
        <taxon>eudicotyledons</taxon>
        <taxon>Gunneridae</taxon>
        <taxon>Pentapetalae</taxon>
        <taxon>rosids</taxon>
        <taxon>malvids</taxon>
        <taxon>Sapindales</taxon>
        <taxon>Sapindaceae</taxon>
        <taxon>Hippocastanoideae</taxon>
        <taxon>Acereae</taxon>
        <taxon>Acer</taxon>
    </lineage>
</organism>
<comment type="subcellular location">
    <subcellularLocation>
        <location evidence="1">Membrane</location>
        <topology evidence="1">Multi-pass membrane protein</topology>
    </subcellularLocation>
</comment>
<dbReference type="PANTHER" id="PTHR19241">
    <property type="entry name" value="ATP-BINDING CASSETTE TRANSPORTER"/>
    <property type="match status" value="1"/>
</dbReference>
<reference evidence="11" key="1">
    <citation type="journal article" date="2022" name="Plant J.">
        <title>Strategies of tolerance reflected in two North American maple genomes.</title>
        <authorList>
            <person name="McEvoy S.L."/>
            <person name="Sezen U.U."/>
            <person name="Trouern-Trend A."/>
            <person name="McMahon S.M."/>
            <person name="Schaberg P.G."/>
            <person name="Yang J."/>
            <person name="Wegrzyn J.L."/>
            <person name="Swenson N.G."/>
        </authorList>
    </citation>
    <scope>NUCLEOTIDE SEQUENCE</scope>
    <source>
        <strain evidence="11">NS2018</strain>
    </source>
</reference>
<feature type="transmembrane region" description="Helical" evidence="7">
    <location>
        <begin position="467"/>
        <end position="486"/>
    </location>
</feature>
<evidence type="ECO:0000256" key="4">
    <source>
        <dbReference type="ARBA" id="ARBA00022989"/>
    </source>
</evidence>
<dbReference type="SUPFAM" id="SSF52540">
    <property type="entry name" value="P-loop containing nucleoside triphosphate hydrolases"/>
    <property type="match status" value="1"/>
</dbReference>
<sequence length="526" mass="59903">MDEISTVLDSQVSTLKCLQPIVHLTEASILMSLLQPTHEMFDFFDDIILLSEGQIVYEGPREHILLFFETCGFRCPERKSTAVFLQELLGLYICKDTIVGDEMQRGMSGGQKKRVTTAPPTYQIVKCMQQIAQLTEATILMSLLQPDLETFDIFDDIILLSKGQIVYQGPREHVLEFFESFGFKCPERKGIADYLQEAPGNVTSLSVAVLEKFNVDPKKYWYWIGVAALLGFTILFNVLFTFSLIMYLNRKPQAMSSEEEANEQSNQGGTKTKVESKSNSSTGANNTRETENMKVSSQSKAVAAGEYSYVVKDGIAVKKGMILPLSMSNYFVDMPSAPVKDLSTPPEAATDLYFSTQCSQSTWEQFKSCLWKQWWTYWRSPDYNLVRFCFTFIAALVLGTIFWQVGTKRENSTDLTMIIEAIAAGMYSTLPYALAQVIVEILYIFVQTTYYSLIVYAMVSFEWTLSKFIWFFFITFFSFLYFTYYGMMTVSITPNHHAAAIVASAFYALFTLFSSFFIPKPRIPKW</sequence>
<dbReference type="AlphaFoldDB" id="A0AA39SXE5"/>
<feature type="transmembrane region" description="Helical" evidence="7">
    <location>
        <begin position="220"/>
        <end position="248"/>
    </location>
</feature>
<keyword evidence="2" id="KW-0813">Transport</keyword>
<feature type="domain" description="Plant PDR ABC transporter associated" evidence="9">
    <location>
        <begin position="201"/>
        <end position="253"/>
    </location>
</feature>
<evidence type="ECO:0000313" key="11">
    <source>
        <dbReference type="EMBL" id="KAK0597509.1"/>
    </source>
</evidence>
<evidence type="ECO:0000256" key="1">
    <source>
        <dbReference type="ARBA" id="ARBA00004141"/>
    </source>
</evidence>
<gene>
    <name evidence="11" type="ORF">LWI29_026043</name>
</gene>
<feature type="domain" description="ABC-2 type transporter transmembrane" evidence="8">
    <location>
        <begin position="364"/>
        <end position="410"/>
    </location>
</feature>
<dbReference type="Proteomes" id="UP001168877">
    <property type="component" value="Unassembled WGS sequence"/>
</dbReference>
<keyword evidence="4 7" id="KW-1133">Transmembrane helix</keyword>
<dbReference type="InterPro" id="IPR013581">
    <property type="entry name" value="PDR_assoc"/>
</dbReference>
<protein>
    <submittedName>
        <fullName evidence="11">Uncharacterized protein</fullName>
    </submittedName>
</protein>
<feature type="region of interest" description="Disordered" evidence="6">
    <location>
        <begin position="257"/>
        <end position="296"/>
    </location>
</feature>
<dbReference type="InterPro" id="IPR013525">
    <property type="entry name" value="ABC2_TM"/>
</dbReference>
<feature type="domain" description="ABC transporter family G" evidence="10">
    <location>
        <begin position="145"/>
        <end position="197"/>
    </location>
</feature>
<proteinExistence type="predicted"/>
<dbReference type="EMBL" id="JAUESC010000004">
    <property type="protein sequence ID" value="KAK0597509.1"/>
    <property type="molecule type" value="Genomic_DNA"/>
</dbReference>
<dbReference type="Pfam" id="PF01061">
    <property type="entry name" value="ABC2_membrane"/>
    <property type="match status" value="2"/>
</dbReference>
<feature type="domain" description="ABC-2 type transporter transmembrane" evidence="8">
    <location>
        <begin position="417"/>
        <end position="526"/>
    </location>
</feature>
<feature type="domain" description="ABC transporter family G" evidence="10">
    <location>
        <begin position="35"/>
        <end position="82"/>
    </location>
</feature>
<evidence type="ECO:0000256" key="3">
    <source>
        <dbReference type="ARBA" id="ARBA00022692"/>
    </source>
</evidence>
<keyword evidence="3 7" id="KW-0812">Transmembrane</keyword>
<dbReference type="Gene3D" id="3.40.50.300">
    <property type="entry name" value="P-loop containing nucleotide triphosphate hydrolases"/>
    <property type="match status" value="1"/>
</dbReference>
<evidence type="ECO:0000256" key="6">
    <source>
        <dbReference type="SAM" id="MobiDB-lite"/>
    </source>
</evidence>
<comment type="caution">
    <text evidence="11">The sequence shown here is derived from an EMBL/GenBank/DDBJ whole genome shotgun (WGS) entry which is preliminary data.</text>
</comment>
<evidence type="ECO:0000256" key="7">
    <source>
        <dbReference type="SAM" id="Phobius"/>
    </source>
</evidence>